<name>A0ABR3VI83_9PEZI</name>
<evidence type="ECO:0000313" key="2">
    <source>
        <dbReference type="Proteomes" id="UP001586593"/>
    </source>
</evidence>
<sequence>MDTPTTPATWRRDWSARDFSRAPRTLRPSGRMSSVLCRSIRTVSLPGGPCVAITTNAYLTVTIRVRLQTMMERAPTRSSHEGCDEKVDE</sequence>
<protein>
    <submittedName>
        <fullName evidence="1">Uncharacterized protein</fullName>
    </submittedName>
</protein>
<keyword evidence="2" id="KW-1185">Reference proteome</keyword>
<accession>A0ABR3VI83</accession>
<organism evidence="1 2">
    <name type="scientific">Phialemonium thermophilum</name>
    <dbReference type="NCBI Taxonomy" id="223376"/>
    <lineage>
        <taxon>Eukaryota</taxon>
        <taxon>Fungi</taxon>
        <taxon>Dikarya</taxon>
        <taxon>Ascomycota</taxon>
        <taxon>Pezizomycotina</taxon>
        <taxon>Sordariomycetes</taxon>
        <taxon>Sordariomycetidae</taxon>
        <taxon>Cephalothecales</taxon>
        <taxon>Cephalothecaceae</taxon>
        <taxon>Phialemonium</taxon>
    </lineage>
</organism>
<gene>
    <name evidence="1" type="ORF">VTK73DRAFT_3441</name>
</gene>
<evidence type="ECO:0000313" key="1">
    <source>
        <dbReference type="EMBL" id="KAL1841574.1"/>
    </source>
</evidence>
<reference evidence="1 2" key="1">
    <citation type="journal article" date="2024" name="Commun. Biol.">
        <title>Comparative genomic analysis of thermophilic fungi reveals convergent evolutionary adaptations and gene losses.</title>
        <authorList>
            <person name="Steindorff A.S."/>
            <person name="Aguilar-Pontes M.V."/>
            <person name="Robinson A.J."/>
            <person name="Andreopoulos B."/>
            <person name="LaButti K."/>
            <person name="Kuo A."/>
            <person name="Mondo S."/>
            <person name="Riley R."/>
            <person name="Otillar R."/>
            <person name="Haridas S."/>
            <person name="Lipzen A."/>
            <person name="Grimwood J."/>
            <person name="Schmutz J."/>
            <person name="Clum A."/>
            <person name="Reid I.D."/>
            <person name="Moisan M.C."/>
            <person name="Butler G."/>
            <person name="Nguyen T.T.M."/>
            <person name="Dewar K."/>
            <person name="Conant G."/>
            <person name="Drula E."/>
            <person name="Henrissat B."/>
            <person name="Hansel C."/>
            <person name="Singer S."/>
            <person name="Hutchinson M.I."/>
            <person name="de Vries R.P."/>
            <person name="Natvig D.O."/>
            <person name="Powell A.J."/>
            <person name="Tsang A."/>
            <person name="Grigoriev I.V."/>
        </authorList>
    </citation>
    <scope>NUCLEOTIDE SEQUENCE [LARGE SCALE GENOMIC DNA]</scope>
    <source>
        <strain evidence="1 2">ATCC 24622</strain>
    </source>
</reference>
<comment type="caution">
    <text evidence="1">The sequence shown here is derived from an EMBL/GenBank/DDBJ whole genome shotgun (WGS) entry which is preliminary data.</text>
</comment>
<dbReference type="Proteomes" id="UP001586593">
    <property type="component" value="Unassembled WGS sequence"/>
</dbReference>
<proteinExistence type="predicted"/>
<dbReference type="EMBL" id="JAZHXJ010002056">
    <property type="protein sequence ID" value="KAL1841574.1"/>
    <property type="molecule type" value="Genomic_DNA"/>
</dbReference>